<protein>
    <submittedName>
        <fullName evidence="1">Uncharacterized protein</fullName>
    </submittedName>
</protein>
<name>A0A6J4UNX9_9BACT</name>
<organism evidence="1">
    <name type="scientific">uncultured Thermomicrobiales bacterium</name>
    <dbReference type="NCBI Taxonomy" id="1645740"/>
    <lineage>
        <taxon>Bacteria</taxon>
        <taxon>Pseudomonadati</taxon>
        <taxon>Thermomicrobiota</taxon>
        <taxon>Thermomicrobia</taxon>
        <taxon>Thermomicrobiales</taxon>
        <taxon>environmental samples</taxon>
    </lineage>
</organism>
<accession>A0A6J4UNX9</accession>
<reference evidence="1" key="1">
    <citation type="submission" date="2020-02" db="EMBL/GenBank/DDBJ databases">
        <authorList>
            <person name="Meier V. D."/>
        </authorList>
    </citation>
    <scope>NUCLEOTIDE SEQUENCE</scope>
    <source>
        <strain evidence="1">AVDCRST_MAG33</strain>
    </source>
</reference>
<sequence>MMTLPSGTGRLSRTSRYDVDRLMPSVEQIVPMSLVPSA</sequence>
<dbReference type="EMBL" id="CADCWK010000126">
    <property type="protein sequence ID" value="CAA9556206.1"/>
    <property type="molecule type" value="Genomic_DNA"/>
</dbReference>
<evidence type="ECO:0000313" key="1">
    <source>
        <dbReference type="EMBL" id="CAA9556206.1"/>
    </source>
</evidence>
<dbReference type="AlphaFoldDB" id="A0A6J4UNX9"/>
<gene>
    <name evidence="1" type="ORF">AVDCRST_MAG33-1307</name>
</gene>
<proteinExistence type="predicted"/>